<dbReference type="RefSeq" id="XP_018703098.1">
    <property type="nucleotide sequence ID" value="XM_018849600.1"/>
</dbReference>
<dbReference type="STRING" id="1081104.A0A167SW28"/>
<evidence type="ECO:0000313" key="5">
    <source>
        <dbReference type="Proteomes" id="UP000076744"/>
    </source>
</evidence>
<evidence type="ECO:0000259" key="3">
    <source>
        <dbReference type="PROSITE" id="PS50076"/>
    </source>
</evidence>
<feature type="domain" description="J" evidence="3">
    <location>
        <begin position="54"/>
        <end position="128"/>
    </location>
</feature>
<dbReference type="GeneID" id="30022288"/>
<dbReference type="AlphaFoldDB" id="A0A167SW28"/>
<evidence type="ECO:0000313" key="4">
    <source>
        <dbReference type="EMBL" id="OAA59985.1"/>
    </source>
</evidence>
<keyword evidence="2" id="KW-1133">Transmembrane helix</keyword>
<name>A0A167SW28_CORFA</name>
<protein>
    <submittedName>
        <fullName evidence="4">Heat shock protein DnaJ</fullName>
    </submittedName>
</protein>
<evidence type="ECO:0000256" key="2">
    <source>
        <dbReference type="SAM" id="Phobius"/>
    </source>
</evidence>
<dbReference type="SUPFAM" id="SSF46565">
    <property type="entry name" value="Chaperone J-domain"/>
    <property type="match status" value="1"/>
</dbReference>
<gene>
    <name evidence="4" type="ORF">ISF_05996</name>
</gene>
<keyword evidence="4" id="KW-0346">Stress response</keyword>
<comment type="caution">
    <text evidence="4">The sequence shown here is derived from an EMBL/GenBank/DDBJ whole genome shotgun (WGS) entry which is preliminary data.</text>
</comment>
<keyword evidence="2" id="KW-0472">Membrane</keyword>
<dbReference type="Proteomes" id="UP000076744">
    <property type="component" value="Unassembled WGS sequence"/>
</dbReference>
<keyword evidence="5" id="KW-1185">Reference proteome</keyword>
<dbReference type="PROSITE" id="PS50076">
    <property type="entry name" value="DNAJ_2"/>
    <property type="match status" value="1"/>
</dbReference>
<feature type="region of interest" description="Disordered" evidence="1">
    <location>
        <begin position="1"/>
        <end position="52"/>
    </location>
</feature>
<proteinExistence type="predicted"/>
<feature type="transmembrane region" description="Helical" evidence="2">
    <location>
        <begin position="170"/>
        <end position="191"/>
    </location>
</feature>
<dbReference type="InterPro" id="IPR001623">
    <property type="entry name" value="DnaJ_domain"/>
</dbReference>
<keyword evidence="2" id="KW-0812">Transmembrane</keyword>
<feature type="region of interest" description="Disordered" evidence="1">
    <location>
        <begin position="140"/>
        <end position="162"/>
    </location>
</feature>
<dbReference type="EMBL" id="AZHB01000015">
    <property type="protein sequence ID" value="OAA59985.1"/>
    <property type="molecule type" value="Genomic_DNA"/>
</dbReference>
<dbReference type="Gene3D" id="1.10.287.110">
    <property type="entry name" value="DnaJ domain"/>
    <property type="match status" value="1"/>
</dbReference>
<dbReference type="OrthoDB" id="445556at2759"/>
<evidence type="ECO:0000256" key="1">
    <source>
        <dbReference type="SAM" id="MobiDB-lite"/>
    </source>
</evidence>
<feature type="compositionally biased region" description="Basic and acidic residues" evidence="1">
    <location>
        <begin position="150"/>
        <end position="160"/>
    </location>
</feature>
<reference evidence="4 5" key="1">
    <citation type="journal article" date="2016" name="Genome Biol. Evol.">
        <title>Divergent and convergent evolution of fungal pathogenicity.</title>
        <authorList>
            <person name="Shang Y."/>
            <person name="Xiao G."/>
            <person name="Zheng P."/>
            <person name="Cen K."/>
            <person name="Zhan S."/>
            <person name="Wang C."/>
        </authorList>
    </citation>
    <scope>NUCLEOTIDE SEQUENCE [LARGE SCALE GENOMIC DNA]</scope>
    <source>
        <strain evidence="4 5">ARSEF 2679</strain>
    </source>
</reference>
<accession>A0A167SW28</accession>
<dbReference type="InterPro" id="IPR036869">
    <property type="entry name" value="J_dom_sf"/>
</dbReference>
<feature type="compositionally biased region" description="Polar residues" evidence="1">
    <location>
        <begin position="16"/>
        <end position="31"/>
    </location>
</feature>
<sequence length="270" mass="30489">MHFSQAVRNSHKLFATTHQRSNGKRQYSGSGHHQHNPQEASPPRITWPTEPQPTPYRILGLEAGRPYAKANFNRLVKMYHPDMGRHHRSNNDHDAVSPQAQLHRYLLVVAAHDLLSDPSRRRRYDLHGLGWMAGTRSNAAAAAAATTGQRRREADWRQDTEPSPLRQAPIYMSNHAFAILALMLALGYAIVSCERVRRAARREDARRTHVVDGDAVRALYGAQYLVQGRSKDERILAFLCRRHVAAGGGDGDGVGFVPFDKDWEQNICRH</sequence>
<organism evidence="4 5">
    <name type="scientific">Cordyceps fumosorosea (strain ARSEF 2679)</name>
    <name type="common">Isaria fumosorosea</name>
    <dbReference type="NCBI Taxonomy" id="1081104"/>
    <lineage>
        <taxon>Eukaryota</taxon>
        <taxon>Fungi</taxon>
        <taxon>Dikarya</taxon>
        <taxon>Ascomycota</taxon>
        <taxon>Pezizomycotina</taxon>
        <taxon>Sordariomycetes</taxon>
        <taxon>Hypocreomycetidae</taxon>
        <taxon>Hypocreales</taxon>
        <taxon>Cordycipitaceae</taxon>
        <taxon>Cordyceps</taxon>
    </lineage>
</organism>